<dbReference type="InterPro" id="IPR036038">
    <property type="entry name" value="Aminotransferase-like"/>
</dbReference>
<evidence type="ECO:0000256" key="2">
    <source>
        <dbReference type="ARBA" id="ARBA00004824"/>
    </source>
</evidence>
<evidence type="ECO:0000256" key="9">
    <source>
        <dbReference type="ARBA" id="ARBA00049229"/>
    </source>
</evidence>
<dbReference type="InterPro" id="IPR001544">
    <property type="entry name" value="Aminotrans_IV"/>
</dbReference>
<dbReference type="GO" id="GO:0008483">
    <property type="term" value="F:transaminase activity"/>
    <property type="evidence" value="ECO:0007669"/>
    <property type="project" value="UniProtKB-KW"/>
</dbReference>
<dbReference type="PANTHER" id="PTHR42743">
    <property type="entry name" value="AMINO-ACID AMINOTRANSFERASE"/>
    <property type="match status" value="1"/>
</dbReference>
<reference evidence="10" key="1">
    <citation type="submission" date="2023-06" db="EMBL/GenBank/DDBJ databases">
        <title>full genome analysis of Phenantherene degrader P3.</title>
        <authorList>
            <person name="Akbar A."/>
            <person name="Rahmeh R."/>
            <person name="Kishk M."/>
        </authorList>
    </citation>
    <scope>NUCLEOTIDE SEQUENCE</scope>
    <source>
        <strain evidence="10">P3</strain>
    </source>
</reference>
<evidence type="ECO:0000313" key="11">
    <source>
        <dbReference type="Proteomes" id="UP001175604"/>
    </source>
</evidence>
<comment type="pathway">
    <text evidence="4">Amino-acid biosynthesis; L-leucine biosynthesis; L-leucine from 3-methyl-2-oxobutanoate: step 4/4.</text>
</comment>
<evidence type="ECO:0000256" key="6">
    <source>
        <dbReference type="ARBA" id="ARBA00013053"/>
    </source>
</evidence>
<dbReference type="SUPFAM" id="SSF56752">
    <property type="entry name" value="D-aminoacid aminotransferase-like PLP-dependent enzymes"/>
    <property type="match status" value="1"/>
</dbReference>
<evidence type="ECO:0000256" key="8">
    <source>
        <dbReference type="ARBA" id="ARBA00048798"/>
    </source>
</evidence>
<name>A0ABT7W8J0_9BORD</name>
<comment type="pathway">
    <text evidence="2">Amino-acid biosynthesis; L-isoleucine biosynthesis; L-isoleucine from 2-oxobutanoate: step 4/4.</text>
</comment>
<dbReference type="Pfam" id="PF01063">
    <property type="entry name" value="Aminotran_4"/>
    <property type="match status" value="1"/>
</dbReference>
<evidence type="ECO:0000256" key="7">
    <source>
        <dbReference type="ARBA" id="ARBA00048212"/>
    </source>
</evidence>
<comment type="similarity">
    <text evidence="5">Belongs to the class-IV pyridoxal-phosphate-dependent aminotransferase family.</text>
</comment>
<keyword evidence="10" id="KW-0808">Transferase</keyword>
<evidence type="ECO:0000256" key="3">
    <source>
        <dbReference type="ARBA" id="ARBA00004931"/>
    </source>
</evidence>
<dbReference type="PANTHER" id="PTHR42743:SF11">
    <property type="entry name" value="AMINODEOXYCHORISMATE LYASE"/>
    <property type="match status" value="1"/>
</dbReference>
<keyword evidence="11" id="KW-1185">Reference proteome</keyword>
<comment type="pathway">
    <text evidence="3">Amino-acid biosynthesis; L-valine biosynthesis; L-valine from pyruvate: step 4/4.</text>
</comment>
<dbReference type="EC" id="2.6.1.42" evidence="6"/>
<gene>
    <name evidence="10" type="ORF">QUC21_20905</name>
</gene>
<proteinExistence type="inferred from homology"/>
<comment type="catalytic activity">
    <reaction evidence="9">
        <text>L-leucine + 2-oxoglutarate = 4-methyl-2-oxopentanoate + L-glutamate</text>
        <dbReference type="Rhea" id="RHEA:18321"/>
        <dbReference type="ChEBI" id="CHEBI:16810"/>
        <dbReference type="ChEBI" id="CHEBI:17865"/>
        <dbReference type="ChEBI" id="CHEBI:29985"/>
        <dbReference type="ChEBI" id="CHEBI:57427"/>
        <dbReference type="EC" id="2.6.1.42"/>
    </reaction>
</comment>
<evidence type="ECO:0000313" key="10">
    <source>
        <dbReference type="EMBL" id="MDM9561508.1"/>
    </source>
</evidence>
<dbReference type="Proteomes" id="UP001175604">
    <property type="component" value="Unassembled WGS sequence"/>
</dbReference>
<keyword evidence="10" id="KW-0032">Aminotransferase</keyword>
<protein>
    <recommendedName>
        <fullName evidence="6">branched-chain-amino-acid transaminase</fullName>
        <ecNumber evidence="6">2.6.1.42</ecNumber>
    </recommendedName>
</protein>
<organism evidence="10 11">
    <name type="scientific">Bordetella petrii</name>
    <dbReference type="NCBI Taxonomy" id="94624"/>
    <lineage>
        <taxon>Bacteria</taxon>
        <taxon>Pseudomonadati</taxon>
        <taxon>Pseudomonadota</taxon>
        <taxon>Betaproteobacteria</taxon>
        <taxon>Burkholderiales</taxon>
        <taxon>Alcaligenaceae</taxon>
        <taxon>Bordetella</taxon>
    </lineage>
</organism>
<dbReference type="InterPro" id="IPR043131">
    <property type="entry name" value="BCAT-like_N"/>
</dbReference>
<sequence>MTHSPLSAPAGMSPAASADARPGAAFIDGAIVSMDQARIPILDWGFLHSDATYDVAHVWNGSFFRLEDHLDRFMRGMERLRMRIPYDRDQVRRILIDCVRAAGLRQAYVEMICTRGTAPLGSRDPRLCVNQFYAFAIPFAWIADPAQRERGLRLRISTVHRIAPESVDPTVKNYHWLDLVRGLFDAYDDGDETVALTDGRGNVVEGPGFNLFALSGGVLVTPRRGALEGVTRRSAIEAADAVAVRVEQRDLPADELRQAQEVFITSTAGGVMPVGWVDGAPVGAGGAGPVTRRIRDAYWRMHDEPRYRLPVFDHAQQDA</sequence>
<evidence type="ECO:0000256" key="4">
    <source>
        <dbReference type="ARBA" id="ARBA00005072"/>
    </source>
</evidence>
<dbReference type="Gene3D" id="3.30.470.10">
    <property type="match status" value="1"/>
</dbReference>
<evidence type="ECO:0000256" key="1">
    <source>
        <dbReference type="ARBA" id="ARBA00003109"/>
    </source>
</evidence>
<dbReference type="RefSeq" id="WP_231501759.1">
    <property type="nucleotide sequence ID" value="NZ_JAUDJE010000023.1"/>
</dbReference>
<dbReference type="EMBL" id="JAUDJE010000023">
    <property type="protein sequence ID" value="MDM9561508.1"/>
    <property type="molecule type" value="Genomic_DNA"/>
</dbReference>
<dbReference type="InterPro" id="IPR043132">
    <property type="entry name" value="BCAT-like_C"/>
</dbReference>
<dbReference type="Gene3D" id="3.20.10.10">
    <property type="entry name" value="D-amino Acid Aminotransferase, subunit A, domain 2"/>
    <property type="match status" value="1"/>
</dbReference>
<evidence type="ECO:0000256" key="5">
    <source>
        <dbReference type="ARBA" id="ARBA00009320"/>
    </source>
</evidence>
<dbReference type="InterPro" id="IPR050571">
    <property type="entry name" value="Class-IV_PLP-Dep_Aminotrnsfr"/>
</dbReference>
<comment type="catalytic activity">
    <reaction evidence="7">
        <text>L-valine + 2-oxoglutarate = 3-methyl-2-oxobutanoate + L-glutamate</text>
        <dbReference type="Rhea" id="RHEA:24813"/>
        <dbReference type="ChEBI" id="CHEBI:11851"/>
        <dbReference type="ChEBI" id="CHEBI:16810"/>
        <dbReference type="ChEBI" id="CHEBI:29985"/>
        <dbReference type="ChEBI" id="CHEBI:57762"/>
        <dbReference type="EC" id="2.6.1.42"/>
    </reaction>
</comment>
<accession>A0ABT7W8J0</accession>
<comment type="caution">
    <text evidence="10">The sequence shown here is derived from an EMBL/GenBank/DDBJ whole genome shotgun (WGS) entry which is preliminary data.</text>
</comment>
<comment type="function">
    <text evidence="1">Acts on leucine, isoleucine and valine.</text>
</comment>
<comment type="catalytic activity">
    <reaction evidence="8">
        <text>L-isoleucine + 2-oxoglutarate = (S)-3-methyl-2-oxopentanoate + L-glutamate</text>
        <dbReference type="Rhea" id="RHEA:24801"/>
        <dbReference type="ChEBI" id="CHEBI:16810"/>
        <dbReference type="ChEBI" id="CHEBI:29985"/>
        <dbReference type="ChEBI" id="CHEBI:35146"/>
        <dbReference type="ChEBI" id="CHEBI:58045"/>
        <dbReference type="EC" id="2.6.1.42"/>
    </reaction>
</comment>